<organism evidence="3 4">
    <name type="scientific">Halorientalis persicus</name>
    <dbReference type="NCBI Taxonomy" id="1367881"/>
    <lineage>
        <taxon>Archaea</taxon>
        <taxon>Methanobacteriati</taxon>
        <taxon>Methanobacteriota</taxon>
        <taxon>Stenosarchaea group</taxon>
        <taxon>Halobacteria</taxon>
        <taxon>Halobacteriales</taxon>
        <taxon>Haloarculaceae</taxon>
        <taxon>Halorientalis</taxon>
    </lineage>
</organism>
<reference evidence="4" key="1">
    <citation type="submission" date="2016-10" db="EMBL/GenBank/DDBJ databases">
        <authorList>
            <person name="Varghese N."/>
            <person name="Submissions S."/>
        </authorList>
    </citation>
    <scope>NUCLEOTIDE SEQUENCE [LARGE SCALE GENOMIC DNA]</scope>
    <source>
        <strain evidence="4">IBRC-M 10043</strain>
    </source>
</reference>
<dbReference type="Pfam" id="PF26239">
    <property type="entry name" value="DUF8054"/>
    <property type="match status" value="1"/>
</dbReference>
<feature type="region of interest" description="Disordered" evidence="1">
    <location>
        <begin position="124"/>
        <end position="188"/>
    </location>
</feature>
<feature type="domain" description="DUF8054" evidence="2">
    <location>
        <begin position="2"/>
        <end position="183"/>
    </location>
</feature>
<evidence type="ECO:0000259" key="2">
    <source>
        <dbReference type="Pfam" id="PF26239"/>
    </source>
</evidence>
<keyword evidence="4" id="KW-1185">Reference proteome</keyword>
<feature type="compositionally biased region" description="Basic and acidic residues" evidence="1">
    <location>
        <begin position="124"/>
        <end position="138"/>
    </location>
</feature>
<sequence>MKLPSGRLVHSRVVDDPGSALAAALDRELTGYAVLEPQETLLLAADARGVLTFSEGVPVLAYHTETDRGGPPALADLAVPGPYRLELVALSDAVLTDLHDTPALRVPPGMPAERLAGDHDLAARTRASAPDDRVRESPGGDADSDEPAQESAVEAFLEDEGKIEAIREQAREEARERASEWGLDDVCE</sequence>
<proteinExistence type="predicted"/>
<evidence type="ECO:0000313" key="3">
    <source>
        <dbReference type="EMBL" id="SEO82417.1"/>
    </source>
</evidence>
<evidence type="ECO:0000256" key="1">
    <source>
        <dbReference type="SAM" id="MobiDB-lite"/>
    </source>
</evidence>
<accession>A0A1H8SUX6</accession>
<dbReference type="AlphaFoldDB" id="A0A1H8SUX6"/>
<dbReference type="InterPro" id="IPR058367">
    <property type="entry name" value="DUF8054"/>
</dbReference>
<dbReference type="RefSeq" id="WP_092662568.1">
    <property type="nucleotide sequence ID" value="NZ_FOCX01000020.1"/>
</dbReference>
<dbReference type="Proteomes" id="UP000198775">
    <property type="component" value="Unassembled WGS sequence"/>
</dbReference>
<feature type="compositionally biased region" description="Basic and acidic residues" evidence="1">
    <location>
        <begin position="159"/>
        <end position="179"/>
    </location>
</feature>
<dbReference type="EMBL" id="FOCX01000020">
    <property type="protein sequence ID" value="SEO82417.1"/>
    <property type="molecule type" value="Genomic_DNA"/>
</dbReference>
<gene>
    <name evidence="3" type="ORF">SAMN05216388_102045</name>
</gene>
<protein>
    <recommendedName>
        <fullName evidence="2">DUF8054 domain-containing protein</fullName>
    </recommendedName>
</protein>
<dbReference type="OrthoDB" id="267121at2157"/>
<evidence type="ECO:0000313" key="4">
    <source>
        <dbReference type="Proteomes" id="UP000198775"/>
    </source>
</evidence>
<name>A0A1H8SUX6_9EURY</name>